<evidence type="ECO:0000313" key="3">
    <source>
        <dbReference type="Proteomes" id="UP000192907"/>
    </source>
</evidence>
<keyword evidence="3" id="KW-1185">Reference proteome</keyword>
<dbReference type="Gene3D" id="2.60.120.10">
    <property type="entry name" value="Jelly Rolls"/>
    <property type="match status" value="1"/>
</dbReference>
<dbReference type="OrthoDB" id="9798288at2"/>
<dbReference type="InterPro" id="IPR039935">
    <property type="entry name" value="YML079W-like"/>
</dbReference>
<dbReference type="CDD" id="cd06121">
    <property type="entry name" value="cupin_YML079wp"/>
    <property type="match status" value="1"/>
</dbReference>
<evidence type="ECO:0000313" key="2">
    <source>
        <dbReference type="EMBL" id="SMF11043.1"/>
    </source>
</evidence>
<protein>
    <recommendedName>
        <fullName evidence="1">DUF985 domain-containing protein</fullName>
    </recommendedName>
</protein>
<dbReference type="SUPFAM" id="SSF51182">
    <property type="entry name" value="RmlC-like cupins"/>
    <property type="match status" value="1"/>
</dbReference>
<dbReference type="RefSeq" id="WP_132317583.1">
    <property type="nucleotide sequence ID" value="NZ_FWZT01000005.1"/>
</dbReference>
<reference evidence="3" key="1">
    <citation type="submission" date="2017-04" db="EMBL/GenBank/DDBJ databases">
        <authorList>
            <person name="Varghese N."/>
            <person name="Submissions S."/>
        </authorList>
    </citation>
    <scope>NUCLEOTIDE SEQUENCE [LARGE SCALE GENOMIC DNA]</scope>
    <source>
        <strain evidence="3">RKEM611</strain>
    </source>
</reference>
<feature type="domain" description="DUF985" evidence="1">
    <location>
        <begin position="7"/>
        <end position="148"/>
    </location>
</feature>
<sequence>MSLNAAQIIKSLELTAHPEGGYFRETYRSLGDIHKDSVEPGMTGSRSYSTAIYFLLDRNRPSKFHRIKSDEIWHFHLGSAIDIVEIDESGQAIVTTLGAGIDQGQTLQHVVAKNRWFGARLHPSGREDFGLVSCTVAPGFDFADFAMATKEDLGTANGLNDHQDLIP</sequence>
<dbReference type="InterPro" id="IPR014710">
    <property type="entry name" value="RmlC-like_jellyroll"/>
</dbReference>
<dbReference type="AlphaFoldDB" id="A0A1Y6BID6"/>
<organism evidence="2 3">
    <name type="scientific">Pseudobacteriovorax antillogorgiicola</name>
    <dbReference type="NCBI Taxonomy" id="1513793"/>
    <lineage>
        <taxon>Bacteria</taxon>
        <taxon>Pseudomonadati</taxon>
        <taxon>Bdellovibrionota</taxon>
        <taxon>Oligoflexia</taxon>
        <taxon>Oligoflexales</taxon>
        <taxon>Pseudobacteriovoracaceae</taxon>
        <taxon>Pseudobacteriovorax</taxon>
    </lineage>
</organism>
<dbReference type="Pfam" id="PF06172">
    <property type="entry name" value="Cupin_5"/>
    <property type="match status" value="1"/>
</dbReference>
<dbReference type="InterPro" id="IPR011051">
    <property type="entry name" value="RmlC_Cupin_sf"/>
</dbReference>
<dbReference type="PANTHER" id="PTHR33387">
    <property type="entry name" value="RMLC-LIKE JELLY ROLL FOLD PROTEIN"/>
    <property type="match status" value="1"/>
</dbReference>
<accession>A0A1Y6BID6</accession>
<dbReference type="InterPro" id="IPR009327">
    <property type="entry name" value="Cupin_DUF985"/>
</dbReference>
<evidence type="ECO:0000259" key="1">
    <source>
        <dbReference type="Pfam" id="PF06172"/>
    </source>
</evidence>
<gene>
    <name evidence="2" type="ORF">SAMN06296036_10547</name>
</gene>
<proteinExistence type="predicted"/>
<dbReference type="STRING" id="1513793.SAMN06296036_10547"/>
<dbReference type="EMBL" id="FWZT01000005">
    <property type="protein sequence ID" value="SMF11043.1"/>
    <property type="molecule type" value="Genomic_DNA"/>
</dbReference>
<name>A0A1Y6BID6_9BACT</name>
<dbReference type="PANTHER" id="PTHR33387:SF3">
    <property type="entry name" value="DUF985 DOMAIN-CONTAINING PROTEIN"/>
    <property type="match status" value="1"/>
</dbReference>
<dbReference type="Proteomes" id="UP000192907">
    <property type="component" value="Unassembled WGS sequence"/>
</dbReference>